<name>K9WU47_9NOST</name>
<accession>K9WU47</accession>
<proteinExistence type="predicted"/>
<dbReference type="EMBL" id="CP003642">
    <property type="protein sequence ID" value="AFZ23052.1"/>
    <property type="molecule type" value="Genomic_DNA"/>
</dbReference>
<organism evidence="1 2">
    <name type="scientific">Cylindrospermum stagnale PCC 7417</name>
    <dbReference type="NCBI Taxonomy" id="56107"/>
    <lineage>
        <taxon>Bacteria</taxon>
        <taxon>Bacillati</taxon>
        <taxon>Cyanobacteriota</taxon>
        <taxon>Cyanophyceae</taxon>
        <taxon>Nostocales</taxon>
        <taxon>Nostocaceae</taxon>
        <taxon>Cylindrospermum</taxon>
    </lineage>
</organism>
<evidence type="ECO:0000313" key="2">
    <source>
        <dbReference type="Proteomes" id="UP000010475"/>
    </source>
</evidence>
<protein>
    <submittedName>
        <fullName evidence="1">Uncharacterized protein</fullName>
    </submittedName>
</protein>
<gene>
    <name evidence="1" type="ORF">Cylst_0724</name>
</gene>
<dbReference type="KEGG" id="csg:Cylst_0724"/>
<keyword evidence="2" id="KW-1185">Reference proteome</keyword>
<reference evidence="1 2" key="1">
    <citation type="submission" date="2012-06" db="EMBL/GenBank/DDBJ databases">
        <title>Finished chromosome of genome of Cylindrospermum stagnale PCC 7417.</title>
        <authorList>
            <consortium name="US DOE Joint Genome Institute"/>
            <person name="Gugger M."/>
            <person name="Coursin T."/>
            <person name="Rippka R."/>
            <person name="Tandeau De Marsac N."/>
            <person name="Huntemann M."/>
            <person name="Wei C.-L."/>
            <person name="Han J."/>
            <person name="Detter J.C."/>
            <person name="Han C."/>
            <person name="Tapia R."/>
            <person name="Chen A."/>
            <person name="Kyrpides N."/>
            <person name="Mavromatis K."/>
            <person name="Markowitz V."/>
            <person name="Szeto E."/>
            <person name="Ivanova N."/>
            <person name="Pagani I."/>
            <person name="Pati A."/>
            <person name="Goodwin L."/>
            <person name="Nordberg H.P."/>
            <person name="Cantor M.N."/>
            <person name="Hua S.X."/>
            <person name="Woyke T."/>
            <person name="Kerfeld C.A."/>
        </authorList>
    </citation>
    <scope>NUCLEOTIDE SEQUENCE [LARGE SCALE GENOMIC DNA]</scope>
    <source>
        <strain evidence="1 2">PCC 7417</strain>
    </source>
</reference>
<dbReference type="HOGENOM" id="CLU_2914816_0_0_3"/>
<evidence type="ECO:0000313" key="1">
    <source>
        <dbReference type="EMBL" id="AFZ23052.1"/>
    </source>
</evidence>
<sequence length="61" mass="6945">MDCLSVSGFIHIIANDQEVNYYIYYLEDPPRLGGSELIFLMVIVLAKLQLQLIQNHAHING</sequence>
<dbReference type="AlphaFoldDB" id="K9WU47"/>
<dbReference type="Proteomes" id="UP000010475">
    <property type="component" value="Chromosome"/>
</dbReference>